<dbReference type="EMBL" id="LAZR01049525">
    <property type="protein sequence ID" value="KKK89444.1"/>
    <property type="molecule type" value="Genomic_DNA"/>
</dbReference>
<reference evidence="1" key="1">
    <citation type="journal article" date="2015" name="Nature">
        <title>Complex archaea that bridge the gap between prokaryotes and eukaryotes.</title>
        <authorList>
            <person name="Spang A."/>
            <person name="Saw J.H."/>
            <person name="Jorgensen S.L."/>
            <person name="Zaremba-Niedzwiedzka K."/>
            <person name="Martijn J."/>
            <person name="Lind A.E."/>
            <person name="van Eijk R."/>
            <person name="Schleper C."/>
            <person name="Guy L."/>
            <person name="Ettema T.J."/>
        </authorList>
    </citation>
    <scope>NUCLEOTIDE SEQUENCE</scope>
</reference>
<name>A0A0F9BFN5_9ZZZZ</name>
<dbReference type="AlphaFoldDB" id="A0A0F9BFN5"/>
<organism evidence="1">
    <name type="scientific">marine sediment metagenome</name>
    <dbReference type="NCBI Taxonomy" id="412755"/>
    <lineage>
        <taxon>unclassified sequences</taxon>
        <taxon>metagenomes</taxon>
        <taxon>ecological metagenomes</taxon>
    </lineage>
</organism>
<sequence>MVKIKLDSKHKEYKKDKTKIEELLTNKNISYCQI</sequence>
<comment type="caution">
    <text evidence="1">The sequence shown here is derived from an EMBL/GenBank/DDBJ whole genome shotgun (WGS) entry which is preliminary data.</text>
</comment>
<evidence type="ECO:0000313" key="1">
    <source>
        <dbReference type="EMBL" id="KKK89444.1"/>
    </source>
</evidence>
<feature type="non-terminal residue" evidence="1">
    <location>
        <position position="34"/>
    </location>
</feature>
<protein>
    <submittedName>
        <fullName evidence="1">Uncharacterized protein</fullName>
    </submittedName>
</protein>
<proteinExistence type="predicted"/>
<accession>A0A0F9BFN5</accession>
<gene>
    <name evidence="1" type="ORF">LCGC14_2733060</name>
</gene>